<dbReference type="Proteomes" id="UP000824890">
    <property type="component" value="Unassembled WGS sequence"/>
</dbReference>
<name>A0ABQ7YSU3_BRANA</name>
<proteinExistence type="predicted"/>
<evidence type="ECO:0000313" key="1">
    <source>
        <dbReference type="EMBL" id="KAH0871285.1"/>
    </source>
</evidence>
<gene>
    <name evidence="1" type="ORF">HID58_078307</name>
</gene>
<accession>A0ABQ7YSU3</accession>
<dbReference type="PANTHER" id="PTHR48242:SF2">
    <property type="entry name" value="(RAPE) HYPOTHETICAL PROTEIN"/>
    <property type="match status" value="1"/>
</dbReference>
<dbReference type="PANTHER" id="PTHR48242">
    <property type="entry name" value="BNAA02G09820D PROTEIN"/>
    <property type="match status" value="1"/>
</dbReference>
<comment type="caution">
    <text evidence="1">The sequence shown here is derived from an EMBL/GenBank/DDBJ whole genome shotgun (WGS) entry which is preliminary data.</text>
</comment>
<dbReference type="EMBL" id="JAGKQM010000017">
    <property type="protein sequence ID" value="KAH0871285.1"/>
    <property type="molecule type" value="Genomic_DNA"/>
</dbReference>
<keyword evidence="2" id="KW-1185">Reference proteome</keyword>
<organism evidence="1 2">
    <name type="scientific">Brassica napus</name>
    <name type="common">Rape</name>
    <dbReference type="NCBI Taxonomy" id="3708"/>
    <lineage>
        <taxon>Eukaryota</taxon>
        <taxon>Viridiplantae</taxon>
        <taxon>Streptophyta</taxon>
        <taxon>Embryophyta</taxon>
        <taxon>Tracheophyta</taxon>
        <taxon>Spermatophyta</taxon>
        <taxon>Magnoliopsida</taxon>
        <taxon>eudicotyledons</taxon>
        <taxon>Gunneridae</taxon>
        <taxon>Pentapetalae</taxon>
        <taxon>rosids</taxon>
        <taxon>malvids</taxon>
        <taxon>Brassicales</taxon>
        <taxon>Brassicaceae</taxon>
        <taxon>Brassiceae</taxon>
        <taxon>Brassica</taxon>
    </lineage>
</organism>
<protein>
    <submittedName>
        <fullName evidence="1">Uncharacterized protein</fullName>
    </submittedName>
</protein>
<reference evidence="1 2" key="1">
    <citation type="submission" date="2021-05" db="EMBL/GenBank/DDBJ databases">
        <title>Genome Assembly of Synthetic Allotetraploid Brassica napus Reveals Homoeologous Exchanges between Subgenomes.</title>
        <authorList>
            <person name="Davis J.T."/>
        </authorList>
    </citation>
    <scope>NUCLEOTIDE SEQUENCE [LARGE SCALE GENOMIC DNA]</scope>
    <source>
        <strain evidence="2">cv. Da-Ae</strain>
        <tissue evidence="1">Seedling</tissue>
    </source>
</reference>
<evidence type="ECO:0000313" key="2">
    <source>
        <dbReference type="Proteomes" id="UP000824890"/>
    </source>
</evidence>
<sequence length="161" mass="17668">MIKSSLILTSHLTTVALEVELKKLLDHSFPANIQVSSIDHDLLIIVELLVEYTTSLAKLITAGILPRRQGDGNFVRIGNFSVYCPPRSSPVPDFSSHLIMISVVIITELLVEYTTALAKLAAGILPRRRGDGDVIRIGGFSLRFPSRSTPVPDFSSHLVDF</sequence>